<dbReference type="EMBL" id="CP061839">
    <property type="protein sequence ID" value="QOW61026.1"/>
    <property type="molecule type" value="Genomic_DNA"/>
</dbReference>
<evidence type="ECO:0000313" key="1">
    <source>
        <dbReference type="EMBL" id="QOW61026.1"/>
    </source>
</evidence>
<name>A0A7S7AWX9_9SPIR</name>
<dbReference type="AlphaFoldDB" id="A0A7S7AWX9"/>
<sequence length="66" mass="8019">MKNTKLQKTKMIELGEIPTDWEVKKIFHLFDLYAADYEQTLPELEKEVSVLERKVEPRLQKMRLIW</sequence>
<dbReference type="Proteomes" id="UP000593915">
    <property type="component" value="Chromosome"/>
</dbReference>
<accession>A0A7S7AWX9</accession>
<reference evidence="1 2" key="1">
    <citation type="submission" date="2020-09" db="EMBL/GenBank/DDBJ databases">
        <title>Characterization of Treponema spp. from bovine digital dermatitis in Korea.</title>
        <authorList>
            <person name="Espiritu H.M."/>
            <person name="Cho Y.I."/>
            <person name="Mamuad L."/>
        </authorList>
    </citation>
    <scope>NUCLEOTIDE SEQUENCE [LARGE SCALE GENOMIC DNA]</scope>
    <source>
        <strain evidence="1 2">KS1</strain>
    </source>
</reference>
<gene>
    <name evidence="1" type="ORF">IFE08_00970</name>
</gene>
<proteinExistence type="predicted"/>
<evidence type="ECO:0000313" key="2">
    <source>
        <dbReference type="Proteomes" id="UP000593915"/>
    </source>
</evidence>
<organism evidence="1 2">
    <name type="scientific">Treponema pedis</name>
    <dbReference type="NCBI Taxonomy" id="409322"/>
    <lineage>
        <taxon>Bacteria</taxon>
        <taxon>Pseudomonadati</taxon>
        <taxon>Spirochaetota</taxon>
        <taxon>Spirochaetia</taxon>
        <taxon>Spirochaetales</taxon>
        <taxon>Treponemataceae</taxon>
        <taxon>Treponema</taxon>
    </lineage>
</organism>
<protein>
    <submittedName>
        <fullName evidence="1">Uncharacterized protein</fullName>
    </submittedName>
</protein>
<dbReference type="RefSeq" id="WP_194076465.1">
    <property type="nucleotide sequence ID" value="NZ_CP061839.1"/>
</dbReference>